<organism evidence="3 4">
    <name type="scientific">Anoxynatronum sibiricum</name>
    <dbReference type="NCBI Taxonomy" id="210623"/>
    <lineage>
        <taxon>Bacteria</taxon>
        <taxon>Bacillati</taxon>
        <taxon>Bacillota</taxon>
        <taxon>Clostridia</taxon>
        <taxon>Eubacteriales</taxon>
        <taxon>Clostridiaceae</taxon>
        <taxon>Anoxynatronum</taxon>
    </lineage>
</organism>
<name>A0ABU9VXU9_9CLOT</name>
<keyword evidence="1" id="KW-1133">Transmembrane helix</keyword>
<gene>
    <name evidence="3" type="ORF">AAIG11_16040</name>
</gene>
<feature type="transmembrane region" description="Helical" evidence="1">
    <location>
        <begin position="5"/>
        <end position="22"/>
    </location>
</feature>
<keyword evidence="4" id="KW-1185">Reference proteome</keyword>
<evidence type="ECO:0000259" key="2">
    <source>
        <dbReference type="Pfam" id="PF07331"/>
    </source>
</evidence>
<sequence>MKKKITDMMVLVIIGGFSMAYFNDISRLAQREKLVVQGLMAVVLVLWVVQAVRLFIEIRKSVSDNKSPQTQQNKETKQIHNQPTMKELMANKQVLLIILAAIYMIVFPFIGFFVTSFIFVLAVNLLMGTKSKLQLFAIPTGLLIFVYILFILIFKVRLPAGIFI</sequence>
<dbReference type="Pfam" id="PF07331">
    <property type="entry name" value="TctB"/>
    <property type="match status" value="1"/>
</dbReference>
<feature type="transmembrane region" description="Helical" evidence="1">
    <location>
        <begin position="133"/>
        <end position="154"/>
    </location>
</feature>
<dbReference type="InterPro" id="IPR009936">
    <property type="entry name" value="DUF1468"/>
</dbReference>
<evidence type="ECO:0000313" key="3">
    <source>
        <dbReference type="EMBL" id="MEN1762000.1"/>
    </source>
</evidence>
<feature type="transmembrane region" description="Helical" evidence="1">
    <location>
        <begin position="34"/>
        <end position="56"/>
    </location>
</feature>
<accession>A0ABU9VXU9</accession>
<dbReference type="RefSeq" id="WP_343187281.1">
    <property type="nucleotide sequence ID" value="NZ_JBCITM010000025.1"/>
</dbReference>
<feature type="domain" description="DUF1468" evidence="2">
    <location>
        <begin position="37"/>
        <end position="159"/>
    </location>
</feature>
<evidence type="ECO:0000313" key="4">
    <source>
        <dbReference type="Proteomes" id="UP001407405"/>
    </source>
</evidence>
<proteinExistence type="predicted"/>
<comment type="caution">
    <text evidence="3">The sequence shown here is derived from an EMBL/GenBank/DDBJ whole genome shotgun (WGS) entry which is preliminary data.</text>
</comment>
<feature type="transmembrane region" description="Helical" evidence="1">
    <location>
        <begin position="94"/>
        <end position="127"/>
    </location>
</feature>
<reference evidence="3 4" key="1">
    <citation type="submission" date="2024-04" db="EMBL/GenBank/DDBJ databases">
        <title>Genome sequencing and metabolic network reconstruction of aminoacids and betaine degradation by Anoxynatronum sibiricum.</title>
        <authorList>
            <person name="Detkova E.N."/>
            <person name="Boltjanskaja Y.V."/>
            <person name="Mardanov A.V."/>
            <person name="Kevbrin V."/>
        </authorList>
    </citation>
    <scope>NUCLEOTIDE SEQUENCE [LARGE SCALE GENOMIC DNA]</scope>
    <source>
        <strain evidence="3 4">Z-7981</strain>
    </source>
</reference>
<dbReference type="EMBL" id="JBCITM010000025">
    <property type="protein sequence ID" value="MEN1762000.1"/>
    <property type="molecule type" value="Genomic_DNA"/>
</dbReference>
<keyword evidence="1" id="KW-0472">Membrane</keyword>
<dbReference type="Proteomes" id="UP001407405">
    <property type="component" value="Unassembled WGS sequence"/>
</dbReference>
<evidence type="ECO:0000256" key="1">
    <source>
        <dbReference type="SAM" id="Phobius"/>
    </source>
</evidence>
<protein>
    <submittedName>
        <fullName evidence="3">Tripartite tricarboxylate transporter TctB family protein</fullName>
    </submittedName>
</protein>
<keyword evidence="1" id="KW-0812">Transmembrane</keyword>